<organism evidence="6 7">
    <name type="scientific">Zootermopsis nevadensis</name>
    <name type="common">Dampwood termite</name>
    <dbReference type="NCBI Taxonomy" id="136037"/>
    <lineage>
        <taxon>Eukaryota</taxon>
        <taxon>Metazoa</taxon>
        <taxon>Ecdysozoa</taxon>
        <taxon>Arthropoda</taxon>
        <taxon>Hexapoda</taxon>
        <taxon>Insecta</taxon>
        <taxon>Pterygota</taxon>
        <taxon>Neoptera</taxon>
        <taxon>Polyneoptera</taxon>
        <taxon>Dictyoptera</taxon>
        <taxon>Blattodea</taxon>
        <taxon>Blattoidea</taxon>
        <taxon>Termitoidae</taxon>
        <taxon>Termopsidae</taxon>
        <taxon>Zootermopsis</taxon>
    </lineage>
</organism>
<keyword evidence="2" id="KW-0862">Zinc</keyword>
<evidence type="ECO:0000256" key="2">
    <source>
        <dbReference type="RuleBase" id="RU367073"/>
    </source>
</evidence>
<dbReference type="STRING" id="136037.A0A067QZC6"/>
<keyword evidence="2" id="KW-0863">Zinc-finger</keyword>
<dbReference type="FunCoup" id="A0A067QZC6">
    <property type="interactions" value="1653"/>
</dbReference>
<evidence type="ECO:0000256" key="1">
    <source>
        <dbReference type="ARBA" id="ARBA00009940"/>
    </source>
</evidence>
<keyword evidence="2" id="KW-0479">Metal-binding</keyword>
<evidence type="ECO:0000256" key="4">
    <source>
        <dbReference type="SAM" id="MobiDB-lite"/>
    </source>
</evidence>
<feature type="region of interest" description="Disordered" evidence="4">
    <location>
        <begin position="311"/>
        <end position="426"/>
    </location>
</feature>
<dbReference type="InParanoid" id="A0A067QZC6"/>
<dbReference type="GO" id="GO:0008270">
    <property type="term" value="F:zinc ion binding"/>
    <property type="evidence" value="ECO:0007669"/>
    <property type="project" value="UniProtKB-KW"/>
</dbReference>
<evidence type="ECO:0000256" key="3">
    <source>
        <dbReference type="SAM" id="Coils"/>
    </source>
</evidence>
<proteinExistence type="inferred from homology"/>
<dbReference type="PANTHER" id="PTHR22166:SF12">
    <property type="entry name" value="ENDOPLASMIC RETICULUM JUNCTION FORMATION PROTEIN LUNAPARK"/>
    <property type="match status" value="1"/>
</dbReference>
<reference evidence="6 7" key="1">
    <citation type="journal article" date="2014" name="Nat. Commun.">
        <title>Molecular traces of alternative social organization in a termite genome.</title>
        <authorList>
            <person name="Terrapon N."/>
            <person name="Li C."/>
            <person name="Robertson H.M."/>
            <person name="Ji L."/>
            <person name="Meng X."/>
            <person name="Booth W."/>
            <person name="Chen Z."/>
            <person name="Childers C.P."/>
            <person name="Glastad K.M."/>
            <person name="Gokhale K."/>
            <person name="Gowin J."/>
            <person name="Gronenberg W."/>
            <person name="Hermansen R.A."/>
            <person name="Hu H."/>
            <person name="Hunt B.G."/>
            <person name="Huylmans A.K."/>
            <person name="Khalil S.M."/>
            <person name="Mitchell R.D."/>
            <person name="Munoz-Torres M.C."/>
            <person name="Mustard J.A."/>
            <person name="Pan H."/>
            <person name="Reese J.T."/>
            <person name="Scharf M.E."/>
            <person name="Sun F."/>
            <person name="Vogel H."/>
            <person name="Xiao J."/>
            <person name="Yang W."/>
            <person name="Yang Z."/>
            <person name="Yang Z."/>
            <person name="Zhou J."/>
            <person name="Zhu J."/>
            <person name="Brent C.S."/>
            <person name="Elsik C.G."/>
            <person name="Goodisman M.A."/>
            <person name="Liberles D.A."/>
            <person name="Roe R.M."/>
            <person name="Vargo E.L."/>
            <person name="Vilcinskas A."/>
            <person name="Wang J."/>
            <person name="Bornberg-Bauer E."/>
            <person name="Korb J."/>
            <person name="Zhang G."/>
            <person name="Liebig J."/>
        </authorList>
    </citation>
    <scope>NUCLEOTIDE SEQUENCE [LARGE SCALE GENOMIC DNA]</scope>
    <source>
        <tissue evidence="6">Whole organism</tissue>
    </source>
</reference>
<protein>
    <recommendedName>
        <fullName evidence="2">Endoplasmic reticulum junction formation protein lunapark</fullName>
    </recommendedName>
</protein>
<accession>A0A067QZC6</accession>
<dbReference type="InterPro" id="IPR019273">
    <property type="entry name" value="Lunapark_Znf"/>
</dbReference>
<comment type="domain">
    <text evidence="2">The C4-type zinc finger motif is necessary both for its ER three-way tubular junction localization and formation.</text>
</comment>
<dbReference type="PANTHER" id="PTHR22166">
    <property type="entry name" value="ENDOPLASMIC RETICULUM JUNCTION FORMATION PROTEIN LUNAPARK"/>
    <property type="match status" value="1"/>
</dbReference>
<evidence type="ECO:0000313" key="7">
    <source>
        <dbReference type="Proteomes" id="UP000027135"/>
    </source>
</evidence>
<keyword evidence="2" id="KW-0472">Membrane</keyword>
<feature type="transmembrane region" description="Helical" evidence="2">
    <location>
        <begin position="42"/>
        <end position="64"/>
    </location>
</feature>
<comment type="function">
    <text evidence="2">Plays a role in determining ER morphology.</text>
</comment>
<feature type="compositionally biased region" description="Acidic residues" evidence="4">
    <location>
        <begin position="336"/>
        <end position="345"/>
    </location>
</feature>
<keyword evidence="2" id="KW-0812">Transmembrane</keyword>
<dbReference type="GO" id="GO:1903373">
    <property type="term" value="P:positive regulation of endoplasmic reticulum tubular network organization"/>
    <property type="evidence" value="ECO:0007669"/>
    <property type="project" value="UniProtKB-UniRule"/>
</dbReference>
<dbReference type="GO" id="GO:0098826">
    <property type="term" value="C:endoplasmic reticulum tubular network membrane"/>
    <property type="evidence" value="ECO:0007669"/>
    <property type="project" value="UniProtKB-UniRule"/>
</dbReference>
<gene>
    <name evidence="6" type="ORF">L798_15451</name>
</gene>
<keyword evidence="3" id="KW-0175">Coiled coil</keyword>
<dbReference type="Proteomes" id="UP000027135">
    <property type="component" value="Unassembled WGS sequence"/>
</dbReference>
<dbReference type="Pfam" id="PF10058">
    <property type="entry name" value="Zn_ribbon_10"/>
    <property type="match status" value="1"/>
</dbReference>
<comment type="subcellular location">
    <subcellularLocation>
        <location evidence="2">Endoplasmic reticulum membrane</location>
        <topology evidence="2">Multi-pass membrane protein</topology>
    </subcellularLocation>
</comment>
<dbReference type="OrthoDB" id="3169036at2759"/>
<keyword evidence="2" id="KW-0256">Endoplasmic reticulum</keyword>
<keyword evidence="7" id="KW-1185">Reference proteome</keyword>
<dbReference type="OMA" id="CGYFNPS"/>
<evidence type="ECO:0000313" key="6">
    <source>
        <dbReference type="EMBL" id="KDR10430.1"/>
    </source>
</evidence>
<comment type="similarity">
    <text evidence="1 2">Belongs to the lunapark family.</text>
</comment>
<feature type="domain" description="Lunapark zinc ribbon" evidence="5">
    <location>
        <begin position="255"/>
        <end position="304"/>
    </location>
</feature>
<feature type="region of interest" description="Disordered" evidence="4">
    <location>
        <begin position="189"/>
        <end position="219"/>
    </location>
</feature>
<feature type="transmembrane region" description="Helical" evidence="2">
    <location>
        <begin position="76"/>
        <end position="98"/>
    </location>
</feature>
<dbReference type="EMBL" id="KK853162">
    <property type="protein sequence ID" value="KDR10430.1"/>
    <property type="molecule type" value="Genomic_DNA"/>
</dbReference>
<dbReference type="AlphaFoldDB" id="A0A067QZC6"/>
<feature type="compositionally biased region" description="Basic and acidic residues" evidence="4">
    <location>
        <begin position="378"/>
        <end position="387"/>
    </location>
</feature>
<dbReference type="eggNOG" id="KOG2846">
    <property type="taxonomic scope" value="Eukaryota"/>
</dbReference>
<feature type="compositionally biased region" description="Polar residues" evidence="4">
    <location>
        <begin position="147"/>
        <end position="162"/>
    </location>
</feature>
<dbReference type="GO" id="GO:0071788">
    <property type="term" value="P:endoplasmic reticulum tubular network maintenance"/>
    <property type="evidence" value="ECO:0007669"/>
    <property type="project" value="UniProtKB-UniRule"/>
</dbReference>
<name>A0A067QZC6_ZOONE</name>
<feature type="coiled-coil region" evidence="3">
    <location>
        <begin position="11"/>
        <end position="38"/>
    </location>
</feature>
<keyword evidence="2" id="KW-1133">Transmembrane helix</keyword>
<feature type="compositionally biased region" description="Pro residues" evidence="4">
    <location>
        <begin position="209"/>
        <end position="218"/>
    </location>
</feature>
<sequence length="426" mass="48152">MGGFLSKLKRKKAALEILESLENRIKSIEENRLHTEQRQRKIVGHLILYSVVVYIIAAAIFYFLCFPASLQDQLFYITPLLVFPIIVVIVKRLVTWYYRRKLTRNQEKLHDMREEKKKLLEDVMDKETYKVAKEILEKFAPDHLRKSSSMGMPTRLSGSPDLSVSKKSTSSVFETSSSQSLLRPAITTASSGVSLTPGTEVRRRSLKQPPGPAWPPVPRDLSVSVTSSQTNGQGFVQRPVFPMPRPILPRDRSYLDKLVEYLVGDGPSNRYALICKQCESHNGMALKEEFEYFAFRCCYCFYWNPARKQRPQAPRLPSSAERFDLPGHTSASELESASDTEEESSNEQPFDLESTTKAGEIKISEVVSSNEQPFDLESTTKEGEIKISEVATAPNLLQVPEHDESSSTESTSSELSEEKPFLLVSI</sequence>
<feature type="region of interest" description="Disordered" evidence="4">
    <location>
        <begin position="146"/>
        <end position="165"/>
    </location>
</feature>
<dbReference type="InterPro" id="IPR040115">
    <property type="entry name" value="Lnp"/>
</dbReference>
<evidence type="ECO:0000259" key="5">
    <source>
        <dbReference type="Pfam" id="PF10058"/>
    </source>
</evidence>